<reference evidence="6" key="1">
    <citation type="submission" date="2017-08" db="EMBL/GenBank/DDBJ databases">
        <authorList>
            <person name="Varghese N."/>
            <person name="Submissions S."/>
        </authorList>
    </citation>
    <scope>NUCLEOTIDE SEQUENCE [LARGE SCALE GENOMIC DNA]</scope>
    <source>
        <strain evidence="6">JA234</strain>
    </source>
</reference>
<dbReference type="AlphaFoldDB" id="A0A285CUA2"/>
<keyword evidence="2" id="KW-0472">Membrane</keyword>
<accession>A0A285CUA2</accession>
<keyword evidence="2" id="KW-1133">Transmembrane helix</keyword>
<evidence type="ECO:0000256" key="1">
    <source>
        <dbReference type="ARBA" id="ARBA00022729"/>
    </source>
</evidence>
<dbReference type="Pfam" id="PF00497">
    <property type="entry name" value="SBP_bac_3"/>
    <property type="match status" value="1"/>
</dbReference>
<dbReference type="SUPFAM" id="SSF53850">
    <property type="entry name" value="Periplasmic binding protein-like II"/>
    <property type="match status" value="1"/>
</dbReference>
<evidence type="ECO:0000256" key="2">
    <source>
        <dbReference type="SAM" id="Phobius"/>
    </source>
</evidence>
<protein>
    <submittedName>
        <fullName evidence="5">Extracellular solute-binding protein (Family 3)</fullName>
    </submittedName>
</protein>
<feature type="chain" id="PRO_5013057886" evidence="3">
    <location>
        <begin position="22"/>
        <end position="400"/>
    </location>
</feature>
<dbReference type="OrthoDB" id="9814231at2"/>
<dbReference type="RefSeq" id="WP_097030631.1">
    <property type="nucleotide sequence ID" value="NZ_OAOQ01000008.1"/>
</dbReference>
<dbReference type="Proteomes" id="UP000219467">
    <property type="component" value="Unassembled WGS sequence"/>
</dbReference>
<dbReference type="EMBL" id="OAOQ01000008">
    <property type="protein sequence ID" value="SNX71094.1"/>
    <property type="molecule type" value="Genomic_DNA"/>
</dbReference>
<sequence>MKAATLPAALLACLAAGAAGAACPDRSPGVDVAVGIRPAIPFVDFDRHGVARGLAIDMWQIAERELRARGLIGSTEFVLCPSIRDQGEALASGGLDVVISPLTITAARMESYAFSQQYLSSGLTVMQRDSGAIDFRHAAGVVVDTVTQPGVVRAVLGFLALNLVVALLFRWALRAEGKGLEAEMGPFAATTAYVIEAVTRTIGLKGVSSTFRRAAGRILEIFLAVVGTALSATAFGVLTSAFVGAIGARTALPIEDVVRMRVAVLAGSTAEDFLHDTARRLGDRAGLRCGAAPAPATAQGPLCLLTPTWAEAADLLAAGTVDVVLGDWVALSYLARLDRYAGRFTVQPRTYVSEAYGWGITPHRPALRDGIDRILIDEMRQPEWRARIEGALGAGAIRPE</sequence>
<feature type="transmembrane region" description="Helical" evidence="2">
    <location>
        <begin position="221"/>
        <end position="246"/>
    </location>
</feature>
<dbReference type="PROSITE" id="PS51257">
    <property type="entry name" value="PROKAR_LIPOPROTEIN"/>
    <property type="match status" value="1"/>
</dbReference>
<organism evidence="5 6">
    <name type="scientific">Cereibacter ovatus</name>
    <dbReference type="NCBI Taxonomy" id="439529"/>
    <lineage>
        <taxon>Bacteria</taxon>
        <taxon>Pseudomonadati</taxon>
        <taxon>Pseudomonadota</taxon>
        <taxon>Alphaproteobacteria</taxon>
        <taxon>Rhodobacterales</taxon>
        <taxon>Paracoccaceae</taxon>
        <taxon>Cereibacter</taxon>
    </lineage>
</organism>
<evidence type="ECO:0000313" key="5">
    <source>
        <dbReference type="EMBL" id="SNX71094.1"/>
    </source>
</evidence>
<evidence type="ECO:0000259" key="4">
    <source>
        <dbReference type="Pfam" id="PF00497"/>
    </source>
</evidence>
<evidence type="ECO:0000313" key="6">
    <source>
        <dbReference type="Proteomes" id="UP000219467"/>
    </source>
</evidence>
<dbReference type="PANTHER" id="PTHR35936">
    <property type="entry name" value="MEMBRANE-BOUND LYTIC MUREIN TRANSGLYCOSYLASE F"/>
    <property type="match status" value="1"/>
</dbReference>
<feature type="domain" description="Solute-binding protein family 3/N-terminal" evidence="4">
    <location>
        <begin position="34"/>
        <end position="383"/>
    </location>
</feature>
<name>A0A285CUA2_9RHOB</name>
<keyword evidence="1 3" id="KW-0732">Signal</keyword>
<keyword evidence="2" id="KW-0812">Transmembrane</keyword>
<feature type="transmembrane region" description="Helical" evidence="2">
    <location>
        <begin position="154"/>
        <end position="173"/>
    </location>
</feature>
<dbReference type="Gene3D" id="3.40.190.10">
    <property type="entry name" value="Periplasmic binding protein-like II"/>
    <property type="match status" value="3"/>
</dbReference>
<evidence type="ECO:0000256" key="3">
    <source>
        <dbReference type="SAM" id="SignalP"/>
    </source>
</evidence>
<gene>
    <name evidence="5" type="ORF">SAMN05878503_10847</name>
</gene>
<dbReference type="InterPro" id="IPR001638">
    <property type="entry name" value="Solute-binding_3/MltF_N"/>
</dbReference>
<keyword evidence="6" id="KW-1185">Reference proteome</keyword>
<proteinExistence type="predicted"/>
<feature type="signal peptide" evidence="3">
    <location>
        <begin position="1"/>
        <end position="21"/>
    </location>
</feature>